<feature type="non-terminal residue" evidence="6">
    <location>
        <position position="114"/>
    </location>
</feature>
<gene>
    <name evidence="6" type="ORF">DCP75_18815</name>
</gene>
<accession>A0A3C1KSP5</accession>
<dbReference type="PRINTS" id="PR00455">
    <property type="entry name" value="HTHTETR"/>
</dbReference>
<dbReference type="PANTHER" id="PTHR30055:SF234">
    <property type="entry name" value="HTH-TYPE TRANSCRIPTIONAL REGULATOR BETI"/>
    <property type="match status" value="1"/>
</dbReference>
<protein>
    <recommendedName>
        <fullName evidence="5">HTH tetR-type domain-containing protein</fullName>
    </recommendedName>
</protein>
<dbReference type="GO" id="GO:0003700">
    <property type="term" value="F:DNA-binding transcription factor activity"/>
    <property type="evidence" value="ECO:0007669"/>
    <property type="project" value="TreeGrafter"/>
</dbReference>
<evidence type="ECO:0000256" key="4">
    <source>
        <dbReference type="PROSITE-ProRule" id="PRU00335"/>
    </source>
</evidence>
<keyword evidence="1" id="KW-0805">Transcription regulation</keyword>
<dbReference type="GO" id="GO:0000976">
    <property type="term" value="F:transcription cis-regulatory region binding"/>
    <property type="evidence" value="ECO:0007669"/>
    <property type="project" value="TreeGrafter"/>
</dbReference>
<evidence type="ECO:0000313" key="6">
    <source>
        <dbReference type="EMBL" id="HAN29732.1"/>
    </source>
</evidence>
<dbReference type="AlphaFoldDB" id="A0A3C1KSP5"/>
<evidence type="ECO:0000256" key="3">
    <source>
        <dbReference type="ARBA" id="ARBA00023163"/>
    </source>
</evidence>
<organism evidence="6 7">
    <name type="scientific">Haliea salexigens</name>
    <dbReference type="NCBI Taxonomy" id="287487"/>
    <lineage>
        <taxon>Bacteria</taxon>
        <taxon>Pseudomonadati</taxon>
        <taxon>Pseudomonadota</taxon>
        <taxon>Gammaproteobacteria</taxon>
        <taxon>Cellvibrionales</taxon>
        <taxon>Halieaceae</taxon>
        <taxon>Haliea</taxon>
    </lineage>
</organism>
<feature type="DNA-binding region" description="H-T-H motif" evidence="4">
    <location>
        <begin position="57"/>
        <end position="76"/>
    </location>
</feature>
<dbReference type="InterPro" id="IPR009057">
    <property type="entry name" value="Homeodomain-like_sf"/>
</dbReference>
<dbReference type="PROSITE" id="PS50977">
    <property type="entry name" value="HTH_TETR_2"/>
    <property type="match status" value="1"/>
</dbReference>
<proteinExistence type="predicted"/>
<keyword evidence="2 4" id="KW-0238">DNA-binding</keyword>
<feature type="domain" description="HTH tetR-type" evidence="5">
    <location>
        <begin position="34"/>
        <end position="94"/>
    </location>
</feature>
<evidence type="ECO:0000313" key="7">
    <source>
        <dbReference type="Proteomes" id="UP000259273"/>
    </source>
</evidence>
<evidence type="ECO:0000256" key="2">
    <source>
        <dbReference type="ARBA" id="ARBA00023125"/>
    </source>
</evidence>
<dbReference type="STRING" id="1121937.GCA_000423125_01717"/>
<dbReference type="Pfam" id="PF00440">
    <property type="entry name" value="TetR_N"/>
    <property type="match status" value="1"/>
</dbReference>
<reference evidence="6 7" key="1">
    <citation type="journal article" date="2018" name="Nat. Biotechnol.">
        <title>A standardized bacterial taxonomy based on genome phylogeny substantially revises the tree of life.</title>
        <authorList>
            <person name="Parks D.H."/>
            <person name="Chuvochina M."/>
            <person name="Waite D.W."/>
            <person name="Rinke C."/>
            <person name="Skarshewski A."/>
            <person name="Chaumeil P.A."/>
            <person name="Hugenholtz P."/>
        </authorList>
    </citation>
    <scope>NUCLEOTIDE SEQUENCE [LARGE SCALE GENOMIC DNA]</scope>
    <source>
        <strain evidence="6">UBA9158</strain>
    </source>
</reference>
<comment type="caution">
    <text evidence="6">The sequence shown here is derived from an EMBL/GenBank/DDBJ whole genome shotgun (WGS) entry which is preliminary data.</text>
</comment>
<dbReference type="EMBL" id="DMND01000252">
    <property type="protein sequence ID" value="HAN29732.1"/>
    <property type="molecule type" value="Genomic_DNA"/>
</dbReference>
<dbReference type="SUPFAM" id="SSF46689">
    <property type="entry name" value="Homeodomain-like"/>
    <property type="match status" value="1"/>
</dbReference>
<dbReference type="Proteomes" id="UP000259273">
    <property type="component" value="Unassembled WGS sequence"/>
</dbReference>
<evidence type="ECO:0000259" key="5">
    <source>
        <dbReference type="PROSITE" id="PS50977"/>
    </source>
</evidence>
<dbReference type="InterPro" id="IPR001647">
    <property type="entry name" value="HTH_TetR"/>
</dbReference>
<sequence length="114" mass="13209">MYGETCHICFTRQEKTPILTSPAPRTSLRERKKQAQRARIIDEALALIAEHGIDDMTIDAICERSGISRKTFYNYYGTRHDLLFDICVSRTLELVRGSVDEALERFTRLDERIT</sequence>
<dbReference type="PANTHER" id="PTHR30055">
    <property type="entry name" value="HTH-TYPE TRANSCRIPTIONAL REGULATOR RUTR"/>
    <property type="match status" value="1"/>
</dbReference>
<dbReference type="Gene3D" id="1.10.357.10">
    <property type="entry name" value="Tetracycline Repressor, domain 2"/>
    <property type="match status" value="1"/>
</dbReference>
<name>A0A3C1KSP5_9GAMM</name>
<keyword evidence="3" id="KW-0804">Transcription</keyword>
<dbReference type="InterPro" id="IPR050109">
    <property type="entry name" value="HTH-type_TetR-like_transc_reg"/>
</dbReference>
<evidence type="ECO:0000256" key="1">
    <source>
        <dbReference type="ARBA" id="ARBA00023015"/>
    </source>
</evidence>